<comment type="caution">
    <text evidence="1">The sequence shown here is derived from an EMBL/GenBank/DDBJ whole genome shotgun (WGS) entry which is preliminary data.</text>
</comment>
<sequence length="107" mass="11828">MVSLDTSKVLAWGIVPLETIDSSIKRGWGCYGSKKLITGSKSEGNVVMNKDLKWKGYDIIKERDTNKISLKLTCGMLGAFGEKNLEIIQEFEEAGIAIMGITETKKK</sequence>
<proteinExistence type="predicted"/>
<name>A0A8K0D8P0_IGNLU</name>
<dbReference type="Proteomes" id="UP000801492">
    <property type="component" value="Unassembled WGS sequence"/>
</dbReference>
<dbReference type="AlphaFoldDB" id="A0A8K0D8P0"/>
<reference evidence="1" key="1">
    <citation type="submission" date="2019-08" db="EMBL/GenBank/DDBJ databases">
        <title>The genome of the North American firefly Photinus pyralis.</title>
        <authorList>
            <consortium name="Photinus pyralis genome working group"/>
            <person name="Fallon T.R."/>
            <person name="Sander Lower S.E."/>
            <person name="Weng J.-K."/>
        </authorList>
    </citation>
    <scope>NUCLEOTIDE SEQUENCE</scope>
    <source>
        <strain evidence="1">TRF0915ILg1</strain>
        <tissue evidence="1">Whole body</tissue>
    </source>
</reference>
<gene>
    <name evidence="1" type="ORF">ILUMI_04592</name>
</gene>
<protein>
    <submittedName>
        <fullName evidence="1">Uncharacterized protein</fullName>
    </submittedName>
</protein>
<dbReference type="EMBL" id="VTPC01001542">
    <property type="protein sequence ID" value="KAF2901595.1"/>
    <property type="molecule type" value="Genomic_DNA"/>
</dbReference>
<accession>A0A8K0D8P0</accession>
<evidence type="ECO:0000313" key="1">
    <source>
        <dbReference type="EMBL" id="KAF2901595.1"/>
    </source>
</evidence>
<evidence type="ECO:0000313" key="2">
    <source>
        <dbReference type="Proteomes" id="UP000801492"/>
    </source>
</evidence>
<organism evidence="1 2">
    <name type="scientific">Ignelater luminosus</name>
    <name type="common">Cucubano</name>
    <name type="synonym">Pyrophorus luminosus</name>
    <dbReference type="NCBI Taxonomy" id="2038154"/>
    <lineage>
        <taxon>Eukaryota</taxon>
        <taxon>Metazoa</taxon>
        <taxon>Ecdysozoa</taxon>
        <taxon>Arthropoda</taxon>
        <taxon>Hexapoda</taxon>
        <taxon>Insecta</taxon>
        <taxon>Pterygota</taxon>
        <taxon>Neoptera</taxon>
        <taxon>Endopterygota</taxon>
        <taxon>Coleoptera</taxon>
        <taxon>Polyphaga</taxon>
        <taxon>Elateriformia</taxon>
        <taxon>Elateroidea</taxon>
        <taxon>Elateridae</taxon>
        <taxon>Agrypninae</taxon>
        <taxon>Pyrophorini</taxon>
        <taxon>Ignelater</taxon>
    </lineage>
</organism>
<keyword evidence="2" id="KW-1185">Reference proteome</keyword>